<organism evidence="4 5">
    <name type="scientific">Colletotrichum kahawae</name>
    <name type="common">Coffee berry disease fungus</name>
    <dbReference type="NCBI Taxonomy" id="34407"/>
    <lineage>
        <taxon>Eukaryota</taxon>
        <taxon>Fungi</taxon>
        <taxon>Dikarya</taxon>
        <taxon>Ascomycota</taxon>
        <taxon>Pezizomycotina</taxon>
        <taxon>Sordariomycetes</taxon>
        <taxon>Hypocreomycetidae</taxon>
        <taxon>Glomerellales</taxon>
        <taxon>Glomerellaceae</taxon>
        <taxon>Colletotrichum</taxon>
        <taxon>Colletotrichum gloeosporioides species complex</taxon>
    </lineage>
</organism>
<evidence type="ECO:0000256" key="2">
    <source>
        <dbReference type="ARBA" id="ARBA00022577"/>
    </source>
</evidence>
<dbReference type="InterPro" id="IPR023112">
    <property type="entry name" value="Antifungal-protein_dom_sf"/>
</dbReference>
<reference evidence="4" key="1">
    <citation type="submission" date="2023-02" db="EMBL/GenBank/DDBJ databases">
        <title>Colletotrichum kahawae CIFC_Que2 genome sequencing and assembly.</title>
        <authorList>
            <person name="Baroncelli R."/>
        </authorList>
    </citation>
    <scope>NUCLEOTIDE SEQUENCE</scope>
    <source>
        <strain evidence="4">CIFC_Que2</strain>
    </source>
</reference>
<dbReference type="SUPFAM" id="SSF57598">
    <property type="entry name" value="Antifungal protein (AGAFP)"/>
    <property type="match status" value="1"/>
</dbReference>
<feature type="signal peptide" evidence="3">
    <location>
        <begin position="1"/>
        <end position="19"/>
    </location>
</feature>
<dbReference type="AlphaFoldDB" id="A0AAD9YTQ8"/>
<dbReference type="Proteomes" id="UP001281614">
    <property type="component" value="Unassembled WGS sequence"/>
</dbReference>
<sequence length="82" mass="8990">MHLSSMILGACLLAIGADAQAVSGRIYWGRCDKKTNTCRIINELRPELTFSVPCGSICTVHNAVCRWDTEKTWGGHRIDGLA</sequence>
<evidence type="ECO:0000256" key="1">
    <source>
        <dbReference type="ARBA" id="ARBA00022529"/>
    </source>
</evidence>
<gene>
    <name evidence="4" type="ORF">CKAH01_12314</name>
</gene>
<dbReference type="EMBL" id="VYYT01000025">
    <property type="protein sequence ID" value="KAK2776664.1"/>
    <property type="molecule type" value="Genomic_DNA"/>
</dbReference>
<dbReference type="GO" id="GO:0031640">
    <property type="term" value="P:killing of cells of another organism"/>
    <property type="evidence" value="ECO:0007669"/>
    <property type="project" value="UniProtKB-KW"/>
</dbReference>
<keyword evidence="1" id="KW-0929">Antimicrobial</keyword>
<comment type="caution">
    <text evidence="4">The sequence shown here is derived from an EMBL/GenBank/DDBJ whole genome shotgun (WGS) entry which is preliminary data.</text>
</comment>
<evidence type="ECO:0000313" key="5">
    <source>
        <dbReference type="Proteomes" id="UP001281614"/>
    </source>
</evidence>
<evidence type="ECO:0000313" key="4">
    <source>
        <dbReference type="EMBL" id="KAK2776664.1"/>
    </source>
</evidence>
<keyword evidence="3" id="KW-0732">Signal</keyword>
<accession>A0AAD9YTQ8</accession>
<evidence type="ECO:0000256" key="3">
    <source>
        <dbReference type="SAM" id="SignalP"/>
    </source>
</evidence>
<name>A0AAD9YTQ8_COLKA</name>
<dbReference type="GO" id="GO:0050832">
    <property type="term" value="P:defense response to fungus"/>
    <property type="evidence" value="ECO:0007669"/>
    <property type="project" value="UniProtKB-KW"/>
</dbReference>
<feature type="chain" id="PRO_5042270740" evidence="3">
    <location>
        <begin position="20"/>
        <end position="82"/>
    </location>
</feature>
<keyword evidence="2" id="KW-0295">Fungicide</keyword>
<protein>
    <submittedName>
        <fullName evidence="4">Uncharacterized protein</fullName>
    </submittedName>
</protein>
<proteinExistence type="predicted"/>
<keyword evidence="5" id="KW-1185">Reference proteome</keyword>